<evidence type="ECO:0000313" key="3">
    <source>
        <dbReference type="Proteomes" id="UP001140094"/>
    </source>
</evidence>
<protein>
    <submittedName>
        <fullName evidence="2">Uncharacterized protein</fullName>
    </submittedName>
</protein>
<keyword evidence="3" id="KW-1185">Reference proteome</keyword>
<proteinExistence type="predicted"/>
<dbReference type="OrthoDB" id="18412at2759"/>
<feature type="region of interest" description="Disordered" evidence="1">
    <location>
        <begin position="149"/>
        <end position="175"/>
    </location>
</feature>
<dbReference type="AlphaFoldDB" id="A0A9W8LSV9"/>
<reference evidence="2" key="1">
    <citation type="submission" date="2022-07" db="EMBL/GenBank/DDBJ databases">
        <title>Phylogenomic reconstructions and comparative analyses of Kickxellomycotina fungi.</title>
        <authorList>
            <person name="Reynolds N.K."/>
            <person name="Stajich J.E."/>
            <person name="Barry K."/>
            <person name="Grigoriev I.V."/>
            <person name="Crous P."/>
            <person name="Smith M.E."/>
        </authorList>
    </citation>
    <scope>NUCLEOTIDE SEQUENCE</scope>
    <source>
        <strain evidence="2">NRRL 1565</strain>
    </source>
</reference>
<comment type="caution">
    <text evidence="2">The sequence shown here is derived from an EMBL/GenBank/DDBJ whole genome shotgun (WGS) entry which is preliminary data.</text>
</comment>
<feature type="compositionally biased region" description="Polar residues" evidence="1">
    <location>
        <begin position="164"/>
        <end position="175"/>
    </location>
</feature>
<gene>
    <name evidence="2" type="ORF">H4R20_003202</name>
</gene>
<sequence>GEPRGDNIATVFKDLVTVAPLLSGKQADVYESAYEAIVIGFCNIDESMGSNAKCALLDDMLAIYSNPSFVAAMASDIYGLLKELLAVDTAINRGIKRSHVVRSEKRMYFLISIVCQMQQETDPWEFMAADVAMLKQRYISEEQTFKDKSPFIPTHANAGDGKSDQTSSADSIRIP</sequence>
<accession>A0A9W8LSV9</accession>
<organism evidence="2 3">
    <name type="scientific">Coemansia guatemalensis</name>
    <dbReference type="NCBI Taxonomy" id="2761395"/>
    <lineage>
        <taxon>Eukaryota</taxon>
        <taxon>Fungi</taxon>
        <taxon>Fungi incertae sedis</taxon>
        <taxon>Zoopagomycota</taxon>
        <taxon>Kickxellomycotina</taxon>
        <taxon>Kickxellomycetes</taxon>
        <taxon>Kickxellales</taxon>
        <taxon>Kickxellaceae</taxon>
        <taxon>Coemansia</taxon>
    </lineage>
</organism>
<evidence type="ECO:0000313" key="2">
    <source>
        <dbReference type="EMBL" id="KAJ2802637.1"/>
    </source>
</evidence>
<name>A0A9W8LSV9_9FUNG</name>
<dbReference type="Proteomes" id="UP001140094">
    <property type="component" value="Unassembled WGS sequence"/>
</dbReference>
<feature type="non-terminal residue" evidence="2">
    <location>
        <position position="1"/>
    </location>
</feature>
<dbReference type="EMBL" id="JANBUO010000630">
    <property type="protein sequence ID" value="KAJ2802637.1"/>
    <property type="molecule type" value="Genomic_DNA"/>
</dbReference>
<evidence type="ECO:0000256" key="1">
    <source>
        <dbReference type="SAM" id="MobiDB-lite"/>
    </source>
</evidence>